<dbReference type="RefSeq" id="WP_034572551.1">
    <property type="nucleotide sequence ID" value="NZ_JRMP02000015.1"/>
</dbReference>
<evidence type="ECO:0000313" key="5">
    <source>
        <dbReference type="Proteomes" id="UP000477070"/>
    </source>
</evidence>
<accession>A0A347VND5</accession>
<dbReference type="STRING" id="1548018.LS64_09395"/>
<evidence type="ECO:0000313" key="3">
    <source>
        <dbReference type="EMBL" id="TLD93268.1"/>
    </source>
</evidence>
<evidence type="ECO:0000256" key="1">
    <source>
        <dbReference type="SAM" id="SignalP"/>
    </source>
</evidence>
<feature type="chain" id="PRO_5036063081" description="Lipoprotein" evidence="1">
    <location>
        <begin position="22"/>
        <end position="61"/>
    </location>
</feature>
<gene>
    <name evidence="2" type="ORF">DCO61_07600</name>
    <name evidence="3" type="ORF">LS64_009145</name>
</gene>
<evidence type="ECO:0008006" key="6">
    <source>
        <dbReference type="Google" id="ProtNLM"/>
    </source>
</evidence>
<feature type="signal peptide" evidence="1">
    <location>
        <begin position="1"/>
        <end position="21"/>
    </location>
</feature>
<dbReference type="Proteomes" id="UP000029714">
    <property type="component" value="Unassembled WGS sequence"/>
</dbReference>
<dbReference type="EMBL" id="JRMP02000015">
    <property type="protein sequence ID" value="TLD93268.1"/>
    <property type="molecule type" value="Genomic_DNA"/>
</dbReference>
<keyword evidence="4" id="KW-1185">Reference proteome</keyword>
<reference evidence="3" key="3">
    <citation type="submission" date="2018-04" db="EMBL/GenBank/DDBJ databases">
        <authorList>
            <person name="Sheh A."/>
            <person name="Shen Z."/>
            <person name="Mannion A.J."/>
            <person name="Fox J.G."/>
        </authorList>
    </citation>
    <scope>NUCLEOTIDE SEQUENCE</scope>
    <source>
        <strain evidence="3">MIT 97-6194</strain>
    </source>
</reference>
<keyword evidence="1" id="KW-0732">Signal</keyword>
<reference evidence="3 4" key="2">
    <citation type="journal article" date="2016" name="Infect. Immun.">
        <title>Helicobacter saguini, a Novel Helicobacter Isolated from Cotton-Top Tamarins with Ulcerative Colitis, Has Proinflammatory Properties and Induces Typhlocolitis and Dysplasia in Gnotobiotic IL-10-/- Mice.</title>
        <authorList>
            <person name="Shen Z."/>
            <person name="Mannion A."/>
            <person name="Whary M.T."/>
            <person name="Muthupalani S."/>
            <person name="Sheh A."/>
            <person name="Feng Y."/>
            <person name="Gong G."/>
            <person name="Vandamme P."/>
            <person name="Holcombe H.R."/>
            <person name="Paster B.J."/>
            <person name="Fox J.G."/>
        </authorList>
    </citation>
    <scope>NUCLEOTIDE SEQUENCE [LARGE SCALE GENOMIC DNA]</scope>
    <source>
        <strain evidence="3 4">MIT 97-6194</strain>
    </source>
</reference>
<dbReference type="OrthoDB" id="9972534at2"/>
<proteinExistence type="predicted"/>
<evidence type="ECO:0000313" key="4">
    <source>
        <dbReference type="Proteomes" id="UP000029714"/>
    </source>
</evidence>
<dbReference type="Proteomes" id="UP000477070">
    <property type="component" value="Unassembled WGS sequence"/>
</dbReference>
<dbReference type="EMBL" id="QBIU01000001">
    <property type="protein sequence ID" value="MWV69866.1"/>
    <property type="molecule type" value="Genomic_DNA"/>
</dbReference>
<sequence length="61" mass="6705">MKKVFLVVVSFALLVGFNACGNKTPKNSKLKKNEFISTKCDMVCSKDECNQVCTTITGTLK</sequence>
<name>A0A347VND5_9HELI</name>
<dbReference type="AlphaFoldDB" id="A0A347VND5"/>
<reference evidence="3 4" key="1">
    <citation type="journal article" date="2014" name="Genome Announc.">
        <title>Draft genome sequences of eight enterohepatic helicobacter species isolated from both laboratory and wild rodents.</title>
        <authorList>
            <person name="Sheh A."/>
            <person name="Shen Z."/>
            <person name="Fox J.G."/>
        </authorList>
    </citation>
    <scope>NUCLEOTIDE SEQUENCE [LARGE SCALE GENOMIC DNA]</scope>
    <source>
        <strain evidence="3 4">MIT 97-6194</strain>
    </source>
</reference>
<reference evidence="2 5" key="4">
    <citation type="submission" date="2019-12" db="EMBL/GenBank/DDBJ databases">
        <title>Multi-Generational Helicobacter saguini Isolates.</title>
        <authorList>
            <person name="Mannion A."/>
            <person name="Shen Z."/>
            <person name="Fox J.G."/>
        </authorList>
    </citation>
    <scope>NUCLEOTIDE SEQUENCE [LARGE SCALE GENOMIC DNA]</scope>
    <source>
        <strain evidence="2">16-048</strain>
        <strain evidence="5">16-048 (F4)</strain>
    </source>
</reference>
<evidence type="ECO:0000313" key="2">
    <source>
        <dbReference type="EMBL" id="MWV69866.1"/>
    </source>
</evidence>
<organism evidence="3 4">
    <name type="scientific">Helicobacter saguini</name>
    <dbReference type="NCBI Taxonomy" id="1548018"/>
    <lineage>
        <taxon>Bacteria</taxon>
        <taxon>Pseudomonadati</taxon>
        <taxon>Campylobacterota</taxon>
        <taxon>Epsilonproteobacteria</taxon>
        <taxon>Campylobacterales</taxon>
        <taxon>Helicobacteraceae</taxon>
        <taxon>Helicobacter</taxon>
    </lineage>
</organism>
<comment type="caution">
    <text evidence="3">The sequence shown here is derived from an EMBL/GenBank/DDBJ whole genome shotgun (WGS) entry which is preliminary data.</text>
</comment>
<protein>
    <recommendedName>
        <fullName evidence="6">Lipoprotein</fullName>
    </recommendedName>
</protein>